<feature type="region of interest" description="Disordered" evidence="10">
    <location>
        <begin position="364"/>
        <end position="410"/>
    </location>
</feature>
<dbReference type="InterPro" id="IPR038718">
    <property type="entry name" value="SNF2-like_sf"/>
</dbReference>
<evidence type="ECO:0000256" key="7">
    <source>
        <dbReference type="ARBA" id="ARBA00022833"/>
    </source>
</evidence>
<dbReference type="GO" id="GO:0006289">
    <property type="term" value="P:nucleotide-excision repair"/>
    <property type="evidence" value="ECO:0007669"/>
    <property type="project" value="TreeGrafter"/>
</dbReference>
<dbReference type="EMBL" id="BAABME010004507">
    <property type="protein sequence ID" value="GAA0162613.1"/>
    <property type="molecule type" value="Genomic_DNA"/>
</dbReference>
<feature type="compositionally biased region" description="Basic residues" evidence="10">
    <location>
        <begin position="131"/>
        <end position="140"/>
    </location>
</feature>
<feature type="region of interest" description="Disordered" evidence="10">
    <location>
        <begin position="124"/>
        <end position="145"/>
    </location>
</feature>
<keyword evidence="5" id="KW-0378">Hydrolase</keyword>
<evidence type="ECO:0000256" key="10">
    <source>
        <dbReference type="SAM" id="MobiDB-lite"/>
    </source>
</evidence>
<keyword evidence="7" id="KW-0862">Zinc</keyword>
<dbReference type="Gene3D" id="3.40.50.10810">
    <property type="entry name" value="Tandem AAA-ATPase domain"/>
    <property type="match status" value="2"/>
</dbReference>
<dbReference type="InterPro" id="IPR013083">
    <property type="entry name" value="Znf_RING/FYVE/PHD"/>
</dbReference>
<dbReference type="PROSITE" id="PS51194">
    <property type="entry name" value="HELICASE_CTER"/>
    <property type="match status" value="1"/>
</dbReference>
<evidence type="ECO:0000256" key="9">
    <source>
        <dbReference type="PROSITE-ProRule" id="PRU00175"/>
    </source>
</evidence>
<name>A0AAV3QHH3_LITER</name>
<feature type="domain" description="Helicase C-terminal" evidence="13">
    <location>
        <begin position="754"/>
        <end position="918"/>
    </location>
</feature>
<dbReference type="SUPFAM" id="SSF52540">
    <property type="entry name" value="P-loop containing nucleoside triphosphate hydrolases"/>
    <property type="match status" value="2"/>
</dbReference>
<dbReference type="InterPro" id="IPR027417">
    <property type="entry name" value="P-loop_NTPase"/>
</dbReference>
<evidence type="ECO:0000256" key="4">
    <source>
        <dbReference type="ARBA" id="ARBA00022771"/>
    </source>
</evidence>
<comment type="similarity">
    <text evidence="1">Belongs to the SNF2/RAD54 helicase family. RAD16 subfamily.</text>
</comment>
<dbReference type="AlphaFoldDB" id="A0AAV3QHH3"/>
<dbReference type="InterPro" id="IPR017907">
    <property type="entry name" value="Znf_RING_CS"/>
</dbReference>
<evidence type="ECO:0008006" key="16">
    <source>
        <dbReference type="Google" id="ProtNLM"/>
    </source>
</evidence>
<dbReference type="SMART" id="SM00487">
    <property type="entry name" value="DEXDc"/>
    <property type="match status" value="1"/>
</dbReference>
<feature type="domain" description="RING-type" evidence="11">
    <location>
        <begin position="674"/>
        <end position="714"/>
    </location>
</feature>
<evidence type="ECO:0000313" key="15">
    <source>
        <dbReference type="Proteomes" id="UP001454036"/>
    </source>
</evidence>
<keyword evidence="15" id="KW-1185">Reference proteome</keyword>
<evidence type="ECO:0000259" key="11">
    <source>
        <dbReference type="PROSITE" id="PS50089"/>
    </source>
</evidence>
<sequence length="928" mass="104989">MKLRPRRSSTSSLNDNENSPAKIPEDKILVLEESSQEEIHAEDFSDTAYSVSSDEDFAVTVDEKGKGAAMDLNLDLDSDFVSSDDEGAHEARKRIKVDSCRKKGSKALKVREDEPKEVNNVIDGSFTAKSSQKRKSKKNKKGESRPTLMWEVWEEENERWVNENLEKDVDIENQNDFIAETAEAPTDVIMPLLRYQKEWLAWALKQEESPARGGILADEMGMGKTVQAIALVCAKRELKKAAGESFFLSPAPSTSTQLPAVKATLVICPLVAVMQWVSEIDRFTSKGSNRVLVYHGSNRGKMNYQFSEYDFVLTTYSIVESEYRKNVMPPKQKCQYCGKFLYGEKMVFHLRYFCGPGAIRTTKQSKQRKKRSELFGKSKHDTADGQREASSSDEDPKKRGKKKRSSKVNKEAADVVDKEFDNGLVGNEFDAGQSVSDKRSILHSVKWERIILDEAHYIKDRRCNTTRAILALASSYKWALSGTPLQNRVGELYSLVRFLQVVPYSYYFCKDCDCRALDYSSTTECKSCPHKSVRHFCWWNRNIASPIQARGNTIDGRAAMLLLKHKILKSILLRRTKKGRAADLALPPRIVSLRRDSFDITEEDYYTSLYNETQAEFNTYVHAGTVMNNYAHIFDLLTRLRQAVDHPYLVVYSSSATRARATALEDSSKGEQECGLCHDPVEDPVVSSCTHVFCKSCLIEFSSSLGQVSCPTCSKPITVDFSANKDKMELRTKTTVKGFRSASILNRIKLDDFQTSTKIEALREEIRCMIERDGSAKGIVFSQFTSFLDLIHYSLQKSGVNCVQLVGSMTMGARDTAIKKFTDDPDCRIFLMSLKAGGVALNLTVASHVFLMDPWWNPAVERQAQDRIHRIGQYKPIRIVRFIIENTIEERILKLQEKKELVFEGTVGGSSEAFGKLTEADLRFLFIT</sequence>
<dbReference type="Pfam" id="PF00271">
    <property type="entry name" value="Helicase_C"/>
    <property type="match status" value="1"/>
</dbReference>
<keyword evidence="4 9" id="KW-0863">Zinc-finger</keyword>
<evidence type="ECO:0000256" key="5">
    <source>
        <dbReference type="ARBA" id="ARBA00022801"/>
    </source>
</evidence>
<dbReference type="PROSITE" id="PS00518">
    <property type="entry name" value="ZF_RING_1"/>
    <property type="match status" value="1"/>
</dbReference>
<evidence type="ECO:0000256" key="8">
    <source>
        <dbReference type="ARBA" id="ARBA00022840"/>
    </source>
</evidence>
<gene>
    <name evidence="14" type="ORF">LIER_18666</name>
</gene>
<keyword evidence="3" id="KW-0547">Nucleotide-binding</keyword>
<dbReference type="SMART" id="SM00184">
    <property type="entry name" value="RING"/>
    <property type="match status" value="1"/>
</dbReference>
<dbReference type="GO" id="GO:0004386">
    <property type="term" value="F:helicase activity"/>
    <property type="evidence" value="ECO:0007669"/>
    <property type="project" value="UniProtKB-KW"/>
</dbReference>
<dbReference type="PROSITE" id="PS51192">
    <property type="entry name" value="HELICASE_ATP_BIND_1"/>
    <property type="match status" value="1"/>
</dbReference>
<dbReference type="InterPro" id="IPR050628">
    <property type="entry name" value="SNF2_RAD54_helicase_TF"/>
</dbReference>
<dbReference type="PANTHER" id="PTHR45626:SF12">
    <property type="entry name" value="DNA REPAIR PROTEIN RAD16"/>
    <property type="match status" value="1"/>
</dbReference>
<dbReference type="Gene3D" id="3.30.40.10">
    <property type="entry name" value="Zinc/RING finger domain, C3HC4 (zinc finger)"/>
    <property type="match status" value="1"/>
</dbReference>
<evidence type="ECO:0000256" key="2">
    <source>
        <dbReference type="ARBA" id="ARBA00022723"/>
    </source>
</evidence>
<keyword evidence="2" id="KW-0479">Metal-binding</keyword>
<organism evidence="14 15">
    <name type="scientific">Lithospermum erythrorhizon</name>
    <name type="common">Purple gromwell</name>
    <name type="synonym">Lithospermum officinale var. erythrorhizon</name>
    <dbReference type="NCBI Taxonomy" id="34254"/>
    <lineage>
        <taxon>Eukaryota</taxon>
        <taxon>Viridiplantae</taxon>
        <taxon>Streptophyta</taxon>
        <taxon>Embryophyta</taxon>
        <taxon>Tracheophyta</taxon>
        <taxon>Spermatophyta</taxon>
        <taxon>Magnoliopsida</taxon>
        <taxon>eudicotyledons</taxon>
        <taxon>Gunneridae</taxon>
        <taxon>Pentapetalae</taxon>
        <taxon>asterids</taxon>
        <taxon>lamiids</taxon>
        <taxon>Boraginales</taxon>
        <taxon>Boraginaceae</taxon>
        <taxon>Boraginoideae</taxon>
        <taxon>Lithospermeae</taxon>
        <taxon>Lithospermum</taxon>
    </lineage>
</organism>
<evidence type="ECO:0000256" key="3">
    <source>
        <dbReference type="ARBA" id="ARBA00022741"/>
    </source>
</evidence>
<protein>
    <recommendedName>
        <fullName evidence="16">DNA repair protein RAD16</fullName>
    </recommendedName>
</protein>
<feature type="compositionally biased region" description="Basic and acidic residues" evidence="10">
    <location>
        <begin position="372"/>
        <end position="387"/>
    </location>
</feature>
<keyword evidence="6" id="KW-0347">Helicase</keyword>
<dbReference type="InterPro" id="IPR001841">
    <property type="entry name" value="Znf_RING"/>
</dbReference>
<dbReference type="Gene3D" id="3.40.50.300">
    <property type="entry name" value="P-loop containing nucleotide triphosphate hydrolases"/>
    <property type="match status" value="1"/>
</dbReference>
<accession>A0AAV3QHH3</accession>
<dbReference type="GO" id="GO:0008270">
    <property type="term" value="F:zinc ion binding"/>
    <property type="evidence" value="ECO:0007669"/>
    <property type="project" value="UniProtKB-KW"/>
</dbReference>
<dbReference type="InterPro" id="IPR000330">
    <property type="entry name" value="SNF2_N"/>
</dbReference>
<dbReference type="GO" id="GO:0005524">
    <property type="term" value="F:ATP binding"/>
    <property type="evidence" value="ECO:0007669"/>
    <property type="project" value="UniProtKB-KW"/>
</dbReference>
<dbReference type="PANTHER" id="PTHR45626">
    <property type="entry name" value="TRANSCRIPTION TERMINATION FACTOR 2-RELATED"/>
    <property type="match status" value="1"/>
</dbReference>
<dbReference type="SMART" id="SM00490">
    <property type="entry name" value="HELICc"/>
    <property type="match status" value="1"/>
</dbReference>
<dbReference type="Proteomes" id="UP001454036">
    <property type="component" value="Unassembled WGS sequence"/>
</dbReference>
<evidence type="ECO:0000256" key="6">
    <source>
        <dbReference type="ARBA" id="ARBA00022806"/>
    </source>
</evidence>
<feature type="compositionally biased region" description="Basic residues" evidence="10">
    <location>
        <begin position="398"/>
        <end position="407"/>
    </location>
</feature>
<proteinExistence type="inferred from homology"/>
<feature type="compositionally biased region" description="Polar residues" evidence="10">
    <location>
        <begin position="8"/>
        <end position="19"/>
    </location>
</feature>
<dbReference type="Pfam" id="PF13920">
    <property type="entry name" value="zf-C3HC4_3"/>
    <property type="match status" value="1"/>
</dbReference>
<dbReference type="Pfam" id="PF00176">
    <property type="entry name" value="SNF2-rel_dom"/>
    <property type="match status" value="2"/>
</dbReference>
<dbReference type="GO" id="GO:0008094">
    <property type="term" value="F:ATP-dependent activity, acting on DNA"/>
    <property type="evidence" value="ECO:0007669"/>
    <property type="project" value="TreeGrafter"/>
</dbReference>
<dbReference type="InterPro" id="IPR001650">
    <property type="entry name" value="Helicase_C-like"/>
</dbReference>
<comment type="caution">
    <text evidence="14">The sequence shown here is derived from an EMBL/GenBank/DDBJ whole genome shotgun (WGS) entry which is preliminary data.</text>
</comment>
<dbReference type="SUPFAM" id="SSF57850">
    <property type="entry name" value="RING/U-box"/>
    <property type="match status" value="1"/>
</dbReference>
<feature type="region of interest" description="Disordered" evidence="10">
    <location>
        <begin position="1"/>
        <end position="26"/>
    </location>
</feature>
<dbReference type="CDD" id="cd18793">
    <property type="entry name" value="SF2_C_SNF"/>
    <property type="match status" value="1"/>
</dbReference>
<reference evidence="14 15" key="1">
    <citation type="submission" date="2024-01" db="EMBL/GenBank/DDBJ databases">
        <title>The complete chloroplast genome sequence of Lithospermum erythrorhizon: insights into the phylogenetic relationship among Boraginaceae species and the maternal lineages of purple gromwells.</title>
        <authorList>
            <person name="Okada T."/>
            <person name="Watanabe K."/>
        </authorList>
    </citation>
    <scope>NUCLEOTIDE SEQUENCE [LARGE SCALE GENOMIC DNA]</scope>
</reference>
<keyword evidence="8" id="KW-0067">ATP-binding</keyword>
<evidence type="ECO:0000313" key="14">
    <source>
        <dbReference type="EMBL" id="GAA0162613.1"/>
    </source>
</evidence>
<dbReference type="InterPro" id="IPR049730">
    <property type="entry name" value="SNF2/RAD54-like_C"/>
</dbReference>
<dbReference type="InterPro" id="IPR014001">
    <property type="entry name" value="Helicase_ATP-bd"/>
</dbReference>
<feature type="domain" description="Helicase ATP-binding" evidence="12">
    <location>
        <begin position="205"/>
        <end position="502"/>
    </location>
</feature>
<evidence type="ECO:0000259" key="12">
    <source>
        <dbReference type="PROSITE" id="PS51192"/>
    </source>
</evidence>
<evidence type="ECO:0000256" key="1">
    <source>
        <dbReference type="ARBA" id="ARBA00008438"/>
    </source>
</evidence>
<dbReference type="PROSITE" id="PS50089">
    <property type="entry name" value="ZF_RING_2"/>
    <property type="match status" value="1"/>
</dbReference>
<evidence type="ECO:0000259" key="13">
    <source>
        <dbReference type="PROSITE" id="PS51194"/>
    </source>
</evidence>
<dbReference type="GO" id="GO:0005634">
    <property type="term" value="C:nucleus"/>
    <property type="evidence" value="ECO:0007669"/>
    <property type="project" value="TreeGrafter"/>
</dbReference>
<dbReference type="CDD" id="cd18008">
    <property type="entry name" value="DEXDc_SHPRH-like"/>
    <property type="match status" value="1"/>
</dbReference>
<dbReference type="GO" id="GO:0016787">
    <property type="term" value="F:hydrolase activity"/>
    <property type="evidence" value="ECO:0007669"/>
    <property type="project" value="UniProtKB-KW"/>
</dbReference>